<reference evidence="2" key="2">
    <citation type="submission" date="2020-11" db="EMBL/GenBank/DDBJ databases">
        <authorList>
            <person name="McCartney M.A."/>
            <person name="Auch B."/>
            <person name="Kono T."/>
            <person name="Mallez S."/>
            <person name="Becker A."/>
            <person name="Gohl D.M."/>
            <person name="Silverstein K.A.T."/>
            <person name="Koren S."/>
            <person name="Bechman K.B."/>
            <person name="Herman A."/>
            <person name="Abrahante J.E."/>
            <person name="Garbe J."/>
        </authorList>
    </citation>
    <scope>NUCLEOTIDE SEQUENCE</scope>
    <source>
        <strain evidence="2">Duluth1</strain>
        <tissue evidence="2">Whole animal</tissue>
    </source>
</reference>
<organism evidence="2 3">
    <name type="scientific">Dreissena polymorpha</name>
    <name type="common">Zebra mussel</name>
    <name type="synonym">Mytilus polymorpha</name>
    <dbReference type="NCBI Taxonomy" id="45954"/>
    <lineage>
        <taxon>Eukaryota</taxon>
        <taxon>Metazoa</taxon>
        <taxon>Spiralia</taxon>
        <taxon>Lophotrochozoa</taxon>
        <taxon>Mollusca</taxon>
        <taxon>Bivalvia</taxon>
        <taxon>Autobranchia</taxon>
        <taxon>Heteroconchia</taxon>
        <taxon>Euheterodonta</taxon>
        <taxon>Imparidentia</taxon>
        <taxon>Neoheterodontei</taxon>
        <taxon>Myida</taxon>
        <taxon>Dreissenoidea</taxon>
        <taxon>Dreissenidae</taxon>
        <taxon>Dreissena</taxon>
    </lineage>
</organism>
<evidence type="ECO:0000313" key="2">
    <source>
        <dbReference type="EMBL" id="KAH3860162.1"/>
    </source>
</evidence>
<accession>A0A9D4RB13</accession>
<comment type="caution">
    <text evidence="2">The sequence shown here is derived from an EMBL/GenBank/DDBJ whole genome shotgun (WGS) entry which is preliminary data.</text>
</comment>
<dbReference type="Proteomes" id="UP000828390">
    <property type="component" value="Unassembled WGS sequence"/>
</dbReference>
<protein>
    <submittedName>
        <fullName evidence="2">Uncharacterized protein</fullName>
    </submittedName>
</protein>
<feature type="compositionally biased region" description="Basic and acidic residues" evidence="1">
    <location>
        <begin position="39"/>
        <end position="52"/>
    </location>
</feature>
<feature type="region of interest" description="Disordered" evidence="1">
    <location>
        <begin position="1"/>
        <end position="52"/>
    </location>
</feature>
<reference evidence="2" key="1">
    <citation type="journal article" date="2019" name="bioRxiv">
        <title>The Genome of the Zebra Mussel, Dreissena polymorpha: A Resource for Invasive Species Research.</title>
        <authorList>
            <person name="McCartney M.A."/>
            <person name="Auch B."/>
            <person name="Kono T."/>
            <person name="Mallez S."/>
            <person name="Zhang Y."/>
            <person name="Obille A."/>
            <person name="Becker A."/>
            <person name="Abrahante J.E."/>
            <person name="Garbe J."/>
            <person name="Badalamenti J.P."/>
            <person name="Herman A."/>
            <person name="Mangelson H."/>
            <person name="Liachko I."/>
            <person name="Sullivan S."/>
            <person name="Sone E.D."/>
            <person name="Koren S."/>
            <person name="Silverstein K.A.T."/>
            <person name="Beckman K.B."/>
            <person name="Gohl D.M."/>
        </authorList>
    </citation>
    <scope>NUCLEOTIDE SEQUENCE</scope>
    <source>
        <strain evidence="2">Duluth1</strain>
        <tissue evidence="2">Whole animal</tissue>
    </source>
</reference>
<evidence type="ECO:0000256" key="1">
    <source>
        <dbReference type="SAM" id="MobiDB-lite"/>
    </source>
</evidence>
<evidence type="ECO:0000313" key="3">
    <source>
        <dbReference type="Proteomes" id="UP000828390"/>
    </source>
</evidence>
<dbReference type="EMBL" id="JAIWYP010000002">
    <property type="protein sequence ID" value="KAH3860162.1"/>
    <property type="molecule type" value="Genomic_DNA"/>
</dbReference>
<keyword evidence="3" id="KW-1185">Reference proteome</keyword>
<proteinExistence type="predicted"/>
<feature type="compositionally biased region" description="Polar residues" evidence="1">
    <location>
        <begin position="1"/>
        <end position="12"/>
    </location>
</feature>
<gene>
    <name evidence="2" type="ORF">DPMN_023053</name>
</gene>
<sequence>MSTKARQSNHLFGTSERTRVKGRKNRGNSFTRQECYTEGDTRSKVGAGETKR</sequence>
<dbReference type="AlphaFoldDB" id="A0A9D4RB13"/>
<name>A0A9D4RB13_DREPO</name>